<dbReference type="SUPFAM" id="SSF53067">
    <property type="entry name" value="Actin-like ATPase domain"/>
    <property type="match status" value="2"/>
</dbReference>
<proteinExistence type="predicted"/>
<evidence type="ECO:0000313" key="2">
    <source>
        <dbReference type="Proteomes" id="UP000249619"/>
    </source>
</evidence>
<dbReference type="PANTHER" id="PTHR42749:SF1">
    <property type="entry name" value="CELL SHAPE-DETERMINING PROTEIN MREB"/>
    <property type="match status" value="1"/>
</dbReference>
<organism evidence="1 2">
    <name type="scientific">Stemphylium lycopersici</name>
    <name type="common">Tomato gray leaf spot disease fungus</name>
    <name type="synonym">Thyrospora lycopersici</name>
    <dbReference type="NCBI Taxonomy" id="183478"/>
    <lineage>
        <taxon>Eukaryota</taxon>
        <taxon>Fungi</taxon>
        <taxon>Dikarya</taxon>
        <taxon>Ascomycota</taxon>
        <taxon>Pezizomycotina</taxon>
        <taxon>Dothideomycetes</taxon>
        <taxon>Pleosporomycetidae</taxon>
        <taxon>Pleosporales</taxon>
        <taxon>Pleosporineae</taxon>
        <taxon>Pleosporaceae</taxon>
        <taxon>Stemphylium</taxon>
    </lineage>
</organism>
<dbReference type="AlphaFoldDB" id="A0A364N003"/>
<dbReference type="Proteomes" id="UP000249619">
    <property type="component" value="Unassembled WGS sequence"/>
</dbReference>
<dbReference type="PANTHER" id="PTHR42749">
    <property type="entry name" value="CELL SHAPE-DETERMINING PROTEIN MREB"/>
    <property type="match status" value="1"/>
</dbReference>
<dbReference type="Gene3D" id="3.30.420.40">
    <property type="match status" value="2"/>
</dbReference>
<reference evidence="2" key="1">
    <citation type="submission" date="2018-05" db="EMBL/GenBank/DDBJ databases">
        <title>Draft genome sequence of Stemphylium lycopersici strain CIDEFI 213.</title>
        <authorList>
            <person name="Medina R."/>
            <person name="Franco M.E.E."/>
            <person name="Lucentini C.G."/>
            <person name="Saparrat M.C.N."/>
            <person name="Balatti P.A."/>
        </authorList>
    </citation>
    <scope>NUCLEOTIDE SEQUENCE [LARGE SCALE GENOMIC DNA]</scope>
    <source>
        <strain evidence="2">CIDEFI 213</strain>
    </source>
</reference>
<name>A0A364N003_STELY</name>
<dbReference type="EMBL" id="QGDH01000090">
    <property type="protein sequence ID" value="RAR08197.1"/>
    <property type="molecule type" value="Genomic_DNA"/>
</dbReference>
<sequence>MERNERPHMIVGVDLGMTCTGVAYVNLSIGSETVRWVQKWPGRFQANENKVPTVVVYPYGTKDPSSWGFLSETAAETAADDKEYKEWFKTCLDPEKLRRKQIEDPEGAPENIQEVEKWYADYLRKMYEYLSFKLGGELAGVGWEEARIEFIFSVPTTWAPIPTVEKFKRIVKEAGYGMHPGHVVNIGLTEAEAAAVHVSTEAPGIFRENDVLLVCDAGGGTTDLSVLKVTGTVNQAIDLQQMDVVFGETIGSAAIDYEFERLVMHRLTVAHSTNPLPVDPADAGWEMMKSRDFQAVKCEYGAPDDTPLFSIGIPRVPQTYNNFDPEVRIRNGEMTFEREDLQRLFDKQIAKLFKLIDTQLQSLFQKFPREHVAHLVLSGGLGNSAYVQSQLRKYYARTSFPNAESITVSIAPDPQLAVCKGLVSDRVRKILTSRSVLGWRCCRASYGTVCKIAYDKKNPDHQGKELVRDPLNNKLYITHSIAWFVKKGAPVSVDEPIEHNFVKKIDPGDPRRAFPTTVIESDLEAAMLPDQMNQYTRILCEINSDLSAADERKFQEKNRHFWSIQKHYLRIEYSVRVLIGPADIRFELWFDDQKLSRDESIRVEWLPAPMPQIPQIAELSGAREAVEMSNTPSTPVGAAPQSGAFDAVPSGKAMKTGGFAVVSKRTTGDMGAHLEIMRYLGVGAIVATLLASSAAFDLSPQEVLDSNIPKMLNETTIDPCSLSMVPNPANTVAALPSLIQCIGFYPFPANTDWPKGHATSFSKDIRFTFNDTHYDFDGSRRLYNTFNATLAVAFAPFKHGFINTLGIPNANGDKGGFVYMIGWAGGYQTRAKLDVYYTNAAFAVIKEEDGERKIVEFRESSNIPNTAHLPEPVEWTCDFE</sequence>
<dbReference type="Gene3D" id="3.90.640.10">
    <property type="entry name" value="Actin, Chain A, domain 4"/>
    <property type="match status" value="1"/>
</dbReference>
<gene>
    <name evidence="1" type="ORF">DDE83_006114</name>
</gene>
<accession>A0A364N003</accession>
<dbReference type="STRING" id="183478.A0A364N003"/>
<evidence type="ECO:0000313" key="1">
    <source>
        <dbReference type="EMBL" id="RAR08197.1"/>
    </source>
</evidence>
<keyword evidence="2" id="KW-1185">Reference proteome</keyword>
<dbReference type="CDD" id="cd10170">
    <property type="entry name" value="ASKHA_NBD_HSP70"/>
    <property type="match status" value="1"/>
</dbReference>
<dbReference type="InterPro" id="IPR043129">
    <property type="entry name" value="ATPase_NBD"/>
</dbReference>
<protein>
    <submittedName>
        <fullName evidence="1">Actin-like atpase domain-containing protein</fullName>
    </submittedName>
</protein>
<comment type="caution">
    <text evidence="1">The sequence shown here is derived from an EMBL/GenBank/DDBJ whole genome shotgun (WGS) entry which is preliminary data.</text>
</comment>